<comment type="caution">
    <text evidence="1">The sequence shown here is derived from an EMBL/GenBank/DDBJ whole genome shotgun (WGS) entry which is preliminary data.</text>
</comment>
<keyword evidence="2" id="KW-1185">Reference proteome</keyword>
<dbReference type="OrthoDB" id="188042at2759"/>
<accession>A0A835GZH6</accession>
<dbReference type="PANTHER" id="PTHR48166">
    <property type="entry name" value="EXPRESSED PROTEIN"/>
    <property type="match status" value="1"/>
</dbReference>
<dbReference type="Proteomes" id="UP000631114">
    <property type="component" value="Unassembled WGS sequence"/>
</dbReference>
<dbReference type="AlphaFoldDB" id="A0A835GZH6"/>
<dbReference type="InterPro" id="IPR009291">
    <property type="entry name" value="Vps62"/>
</dbReference>
<evidence type="ECO:0000313" key="2">
    <source>
        <dbReference type="Proteomes" id="UP000631114"/>
    </source>
</evidence>
<sequence length="89" mass="9900">MLYKRGDVVGEAIDCTGSNMLNRGENDGEYWIDLPDDDWNATIKFGMVNIPLSKVGQHVSDWEHFTQRVSNFSGELGVYTSDSTVVVNG</sequence>
<evidence type="ECO:0000313" key="1">
    <source>
        <dbReference type="EMBL" id="KAF9587998.1"/>
    </source>
</evidence>
<dbReference type="EMBL" id="JADFTS010000009">
    <property type="protein sequence ID" value="KAF9587998.1"/>
    <property type="molecule type" value="Genomic_DNA"/>
</dbReference>
<organism evidence="1 2">
    <name type="scientific">Coptis chinensis</name>
    <dbReference type="NCBI Taxonomy" id="261450"/>
    <lineage>
        <taxon>Eukaryota</taxon>
        <taxon>Viridiplantae</taxon>
        <taxon>Streptophyta</taxon>
        <taxon>Embryophyta</taxon>
        <taxon>Tracheophyta</taxon>
        <taxon>Spermatophyta</taxon>
        <taxon>Magnoliopsida</taxon>
        <taxon>Ranunculales</taxon>
        <taxon>Ranunculaceae</taxon>
        <taxon>Coptidoideae</taxon>
        <taxon>Coptis</taxon>
    </lineage>
</organism>
<protein>
    <submittedName>
        <fullName evidence="1">Uncharacterized protein</fullName>
    </submittedName>
</protein>
<proteinExistence type="predicted"/>
<dbReference type="Pfam" id="PF06101">
    <property type="entry name" value="Vps62"/>
    <property type="match status" value="2"/>
</dbReference>
<reference evidence="1 2" key="1">
    <citation type="submission" date="2020-10" db="EMBL/GenBank/DDBJ databases">
        <title>The Coptis chinensis genome and diversification of protoberbering-type alkaloids.</title>
        <authorList>
            <person name="Wang B."/>
            <person name="Shu S."/>
            <person name="Song C."/>
            <person name="Liu Y."/>
        </authorList>
    </citation>
    <scope>NUCLEOTIDE SEQUENCE [LARGE SCALE GENOMIC DNA]</scope>
    <source>
        <strain evidence="1">HL-2020</strain>
        <tissue evidence="1">Leaf</tissue>
    </source>
</reference>
<name>A0A835GZH6_9MAGN</name>
<gene>
    <name evidence="1" type="ORF">IFM89_006877</name>
</gene>
<dbReference type="PANTHER" id="PTHR48166:SF4">
    <property type="entry name" value="OS03G0142900 PROTEIN"/>
    <property type="match status" value="1"/>
</dbReference>